<feature type="region of interest" description="Disordered" evidence="1">
    <location>
        <begin position="1"/>
        <end position="38"/>
    </location>
</feature>
<reference evidence="2 3" key="1">
    <citation type="submission" date="2019-11" db="EMBL/GenBank/DDBJ databases">
        <authorList>
            <person name="Cheng Q."/>
            <person name="Yang Z."/>
        </authorList>
    </citation>
    <scope>NUCLEOTIDE SEQUENCE [LARGE SCALE GENOMIC DNA]</scope>
    <source>
        <strain evidence="2 3">HX-22-1</strain>
    </source>
</reference>
<accession>A0A7K0FPG8</accession>
<keyword evidence="3" id="KW-1185">Reference proteome</keyword>
<proteinExistence type="predicted"/>
<evidence type="ECO:0000256" key="1">
    <source>
        <dbReference type="SAM" id="MobiDB-lite"/>
    </source>
</evidence>
<dbReference type="EMBL" id="WKJI01000002">
    <property type="protein sequence ID" value="MRX46947.1"/>
    <property type="molecule type" value="Genomic_DNA"/>
</dbReference>
<organism evidence="2 3">
    <name type="scientific">Pedobacter puniceum</name>
    <dbReference type="NCBI Taxonomy" id="2666136"/>
    <lineage>
        <taxon>Bacteria</taxon>
        <taxon>Pseudomonadati</taxon>
        <taxon>Bacteroidota</taxon>
        <taxon>Sphingobacteriia</taxon>
        <taxon>Sphingobacteriales</taxon>
        <taxon>Sphingobacteriaceae</taxon>
        <taxon>Pedobacter</taxon>
    </lineage>
</organism>
<comment type="caution">
    <text evidence="2">The sequence shown here is derived from an EMBL/GenBank/DDBJ whole genome shotgun (WGS) entry which is preliminary data.</text>
</comment>
<protein>
    <submittedName>
        <fullName evidence="2">Uncharacterized protein</fullName>
    </submittedName>
</protein>
<dbReference type="RefSeq" id="WP_154287029.1">
    <property type="nucleotide sequence ID" value="NZ_WKJI01000002.1"/>
</dbReference>
<dbReference type="Proteomes" id="UP000462931">
    <property type="component" value="Unassembled WGS sequence"/>
</dbReference>
<evidence type="ECO:0000313" key="3">
    <source>
        <dbReference type="Proteomes" id="UP000462931"/>
    </source>
</evidence>
<evidence type="ECO:0000313" key="2">
    <source>
        <dbReference type="EMBL" id="MRX46947.1"/>
    </source>
</evidence>
<gene>
    <name evidence="2" type="ORF">GJJ64_07105</name>
</gene>
<sequence>MNAVEKTNGAVQSSTQKKEESKTSTLRPNEPRTPQEGIVKVEKEVKPEKFMPNLEHTLKVVESLHRRSLQRNNLLIRIQQLDAFEINLMEEGDELENNHFQGCQLIICDDKGRKFITQTSGLIHLVAGFIRSACMEKLAEIEANIVFPKS</sequence>
<name>A0A7K0FPG8_9SPHI</name>
<dbReference type="AlphaFoldDB" id="A0A7K0FPG8"/>